<keyword evidence="6" id="KW-0808">Transferase</keyword>
<dbReference type="AlphaFoldDB" id="A0A2H0VB15"/>
<keyword evidence="8" id="KW-0256">Endoplasmic reticulum</keyword>
<dbReference type="InterPro" id="IPR029044">
    <property type="entry name" value="Nucleotide-diphossugar_trans"/>
</dbReference>
<dbReference type="CDD" id="cd04188">
    <property type="entry name" value="DPG_synthase"/>
    <property type="match status" value="1"/>
</dbReference>
<dbReference type="PANTHER" id="PTHR10859">
    <property type="entry name" value="GLYCOSYL TRANSFERASE"/>
    <property type="match status" value="1"/>
</dbReference>
<reference evidence="15" key="1">
    <citation type="submission" date="2017-09" db="EMBL/GenBank/DDBJ databases">
        <title>Depth-based differentiation of microbial function through sediment-hosted aquifers and enrichment of novel symbionts in the deep terrestrial subsurface.</title>
        <authorList>
            <person name="Probst A.J."/>
            <person name="Ladd B."/>
            <person name="Jarett J.K."/>
            <person name="Geller-Mcgrath D.E."/>
            <person name="Sieber C.M.K."/>
            <person name="Emerson J.B."/>
            <person name="Anantharaman K."/>
            <person name="Thomas B.C."/>
            <person name="Malmstrom R."/>
            <person name="Stieglmeier M."/>
            <person name="Klingl A."/>
            <person name="Woyke T."/>
            <person name="Ryan C.M."/>
            <person name="Banfield J.F."/>
        </authorList>
    </citation>
    <scope>NUCLEOTIDE SEQUENCE [LARGE SCALE GENOMIC DNA]</scope>
</reference>
<dbReference type="Pfam" id="PF00535">
    <property type="entry name" value="Glycos_transf_2"/>
    <property type="match status" value="1"/>
</dbReference>
<evidence type="ECO:0000259" key="13">
    <source>
        <dbReference type="Pfam" id="PF00535"/>
    </source>
</evidence>
<protein>
    <recommendedName>
        <fullName evidence="4">dolichyl-phosphate beta-glucosyltransferase</fullName>
        <ecNumber evidence="4">2.4.1.117</ecNumber>
    </recommendedName>
</protein>
<keyword evidence="10" id="KW-1133">Transmembrane helix</keyword>
<comment type="similarity">
    <text evidence="3">Belongs to the glycosyltransferase 2 family.</text>
</comment>
<evidence type="ECO:0000256" key="1">
    <source>
        <dbReference type="ARBA" id="ARBA00004389"/>
    </source>
</evidence>
<evidence type="ECO:0000256" key="6">
    <source>
        <dbReference type="ARBA" id="ARBA00022679"/>
    </source>
</evidence>
<evidence type="ECO:0000256" key="8">
    <source>
        <dbReference type="ARBA" id="ARBA00022824"/>
    </source>
</evidence>
<evidence type="ECO:0000313" key="15">
    <source>
        <dbReference type="Proteomes" id="UP000229972"/>
    </source>
</evidence>
<organism evidence="14 15">
    <name type="scientific">Candidatus Falkowbacteria bacterium CG10_big_fil_rev_8_21_14_0_10_37_18</name>
    <dbReference type="NCBI Taxonomy" id="1974562"/>
    <lineage>
        <taxon>Bacteria</taxon>
        <taxon>Candidatus Falkowiibacteriota</taxon>
    </lineage>
</organism>
<dbReference type="EMBL" id="PFAL01000018">
    <property type="protein sequence ID" value="PIR95500.1"/>
    <property type="molecule type" value="Genomic_DNA"/>
</dbReference>
<evidence type="ECO:0000313" key="14">
    <source>
        <dbReference type="EMBL" id="PIR95500.1"/>
    </source>
</evidence>
<evidence type="ECO:0000256" key="12">
    <source>
        <dbReference type="ARBA" id="ARBA00045097"/>
    </source>
</evidence>
<dbReference type="PANTHER" id="PTHR10859:SF91">
    <property type="entry name" value="DOLICHYL-PHOSPHATE BETA-GLUCOSYLTRANSFERASE"/>
    <property type="match status" value="1"/>
</dbReference>
<comment type="caution">
    <text evidence="14">The sequence shown here is derived from an EMBL/GenBank/DDBJ whole genome shotgun (WGS) entry which is preliminary data.</text>
</comment>
<keyword evidence="5" id="KW-0328">Glycosyltransferase</keyword>
<dbReference type="InterPro" id="IPR035518">
    <property type="entry name" value="DPG_synthase"/>
</dbReference>
<evidence type="ECO:0000256" key="3">
    <source>
        <dbReference type="ARBA" id="ARBA00006739"/>
    </source>
</evidence>
<proteinExistence type="inferred from homology"/>
<name>A0A2H0VB15_9BACT</name>
<comment type="subcellular location">
    <subcellularLocation>
        <location evidence="1">Endoplasmic reticulum membrane</location>
        <topology evidence="1">Single-pass membrane protein</topology>
    </subcellularLocation>
</comment>
<dbReference type="Proteomes" id="UP000229972">
    <property type="component" value="Unassembled WGS sequence"/>
</dbReference>
<accession>A0A2H0VB15</accession>
<dbReference type="EC" id="2.4.1.117" evidence="4"/>
<feature type="domain" description="Glycosyltransferase 2-like" evidence="13">
    <location>
        <begin position="9"/>
        <end position="181"/>
    </location>
</feature>
<dbReference type="SUPFAM" id="SSF53448">
    <property type="entry name" value="Nucleotide-diphospho-sugar transferases"/>
    <property type="match status" value="1"/>
</dbReference>
<evidence type="ECO:0000256" key="2">
    <source>
        <dbReference type="ARBA" id="ARBA00004922"/>
    </source>
</evidence>
<evidence type="ECO:0000256" key="7">
    <source>
        <dbReference type="ARBA" id="ARBA00022692"/>
    </source>
</evidence>
<gene>
    <name evidence="14" type="ORF">COT93_02195</name>
</gene>
<dbReference type="Gene3D" id="3.90.550.10">
    <property type="entry name" value="Spore Coat Polysaccharide Biosynthesis Protein SpsA, Chain A"/>
    <property type="match status" value="1"/>
</dbReference>
<evidence type="ECO:0000256" key="4">
    <source>
        <dbReference type="ARBA" id="ARBA00012583"/>
    </source>
</evidence>
<keyword evidence="9" id="KW-0735">Signal-anchor</keyword>
<dbReference type="GO" id="GO:0006487">
    <property type="term" value="P:protein N-linked glycosylation"/>
    <property type="evidence" value="ECO:0007669"/>
    <property type="project" value="TreeGrafter"/>
</dbReference>
<evidence type="ECO:0000256" key="10">
    <source>
        <dbReference type="ARBA" id="ARBA00022989"/>
    </source>
</evidence>
<keyword evidence="7" id="KW-0812">Transmembrane</keyword>
<comment type="pathway">
    <text evidence="2">Protein modification; protein glycosylation.</text>
</comment>
<evidence type="ECO:0000256" key="11">
    <source>
        <dbReference type="ARBA" id="ARBA00023136"/>
    </source>
</evidence>
<keyword evidence="11" id="KW-0472">Membrane</keyword>
<dbReference type="GO" id="GO:0004581">
    <property type="term" value="F:dolichyl-phosphate beta-glucosyltransferase activity"/>
    <property type="evidence" value="ECO:0007669"/>
    <property type="project" value="UniProtKB-EC"/>
</dbReference>
<comment type="catalytic activity">
    <reaction evidence="12">
        <text>a di-trans,poly-cis-dolichyl phosphate + UDP-alpha-D-glucose = a di-trans,poly-cis-dolichyl beta-D-glucosyl phosphate + UDP</text>
        <dbReference type="Rhea" id="RHEA:15401"/>
        <dbReference type="Rhea" id="RHEA-COMP:19498"/>
        <dbReference type="Rhea" id="RHEA-COMP:19502"/>
        <dbReference type="ChEBI" id="CHEBI:57525"/>
        <dbReference type="ChEBI" id="CHEBI:57683"/>
        <dbReference type="ChEBI" id="CHEBI:58223"/>
        <dbReference type="ChEBI" id="CHEBI:58885"/>
        <dbReference type="EC" id="2.4.1.117"/>
    </reaction>
    <physiologicalReaction direction="left-to-right" evidence="12">
        <dbReference type="Rhea" id="RHEA:15402"/>
    </physiologicalReaction>
</comment>
<dbReference type="InterPro" id="IPR001173">
    <property type="entry name" value="Glyco_trans_2-like"/>
</dbReference>
<evidence type="ECO:0000256" key="9">
    <source>
        <dbReference type="ARBA" id="ARBA00022968"/>
    </source>
</evidence>
<sequence>MSWNKNIAVIIPAYNEASRLDQAFAEIHRFLPAHPELNLEIIFVDDGSLDNTANIINDFVLSSGISPKVRLINYSPNHGKGYAVKQGIMAASPDYYLIADADMSTSLFELEKFLPLMAQGLPVIIGTRKEHGAVLIKKQPWHRQKMGEIYSYLAQFITGLKIKDFGCGFKVFSYEAAQKVFAPAIIDRWIWDTEILFLAKKYGYEIREVGINWADDANTRVGVIKESFRSLADLIKIYWRHK</sequence>
<evidence type="ECO:0000256" key="5">
    <source>
        <dbReference type="ARBA" id="ARBA00022676"/>
    </source>
</evidence>